<gene>
    <name evidence="3" type="ORF">ACFFNX_40050</name>
</gene>
<feature type="domain" description="Peptidase C39-like" evidence="2">
    <location>
        <begin position="61"/>
        <end position="193"/>
    </location>
</feature>
<proteinExistence type="predicted"/>
<accession>A0ABV5YTF0</accession>
<evidence type="ECO:0000256" key="1">
    <source>
        <dbReference type="SAM" id="SignalP"/>
    </source>
</evidence>
<dbReference type="InterPro" id="IPR039564">
    <property type="entry name" value="Peptidase_C39-like"/>
</dbReference>
<dbReference type="Proteomes" id="UP001589627">
    <property type="component" value="Unassembled WGS sequence"/>
</dbReference>
<comment type="caution">
    <text evidence="3">The sequence shown here is derived from an EMBL/GenBank/DDBJ whole genome shotgun (WGS) entry which is preliminary data.</text>
</comment>
<dbReference type="Pfam" id="PF13529">
    <property type="entry name" value="Peptidase_C39_2"/>
    <property type="match status" value="1"/>
</dbReference>
<keyword evidence="4" id="KW-1185">Reference proteome</keyword>
<name>A0ABV5YTF0_9ACTN</name>
<evidence type="ECO:0000259" key="2">
    <source>
        <dbReference type="Pfam" id="PF13529"/>
    </source>
</evidence>
<feature type="chain" id="PRO_5046437274" evidence="1">
    <location>
        <begin position="32"/>
        <end position="225"/>
    </location>
</feature>
<sequence length="225" mass="23327">MKMWITGGAVAAVAATAVGTMVSGHSSPASAPPQAAAVTPAKVADASATSLSSYKLSLKGQYQQTTYYCVPASESMSLSTFGIKVGQATLAKKMGTTSSKGTSGANAVSVVNGYVRSKGYKLTIEKDVAGNPTVLMNRASYDIGVLHRAPTIGVWMEKLPWNKGKVKGTKIGHAMVVYGYDKAKGTVTVFDPWKATGGTHTISAKSLAGMLQASGGMHYITRSLL</sequence>
<keyword evidence="1" id="KW-0732">Signal</keyword>
<evidence type="ECO:0000313" key="4">
    <source>
        <dbReference type="Proteomes" id="UP001589627"/>
    </source>
</evidence>
<evidence type="ECO:0000313" key="3">
    <source>
        <dbReference type="EMBL" id="MFB9838362.1"/>
    </source>
</evidence>
<protein>
    <submittedName>
        <fullName evidence="3">C39 family peptidase</fullName>
    </submittedName>
</protein>
<dbReference type="InterPro" id="IPR038765">
    <property type="entry name" value="Papain-like_cys_pep_sf"/>
</dbReference>
<dbReference type="Gene3D" id="3.90.70.10">
    <property type="entry name" value="Cysteine proteinases"/>
    <property type="match status" value="1"/>
</dbReference>
<organism evidence="3 4">
    <name type="scientific">Actinoallomurus acaciae</name>
    <dbReference type="NCBI Taxonomy" id="502577"/>
    <lineage>
        <taxon>Bacteria</taxon>
        <taxon>Bacillati</taxon>
        <taxon>Actinomycetota</taxon>
        <taxon>Actinomycetes</taxon>
        <taxon>Streptosporangiales</taxon>
        <taxon>Thermomonosporaceae</taxon>
        <taxon>Actinoallomurus</taxon>
    </lineage>
</organism>
<feature type="signal peptide" evidence="1">
    <location>
        <begin position="1"/>
        <end position="31"/>
    </location>
</feature>
<dbReference type="SUPFAM" id="SSF54001">
    <property type="entry name" value="Cysteine proteinases"/>
    <property type="match status" value="1"/>
</dbReference>
<reference evidence="3 4" key="1">
    <citation type="submission" date="2024-09" db="EMBL/GenBank/DDBJ databases">
        <authorList>
            <person name="Sun Q."/>
            <person name="Mori K."/>
        </authorList>
    </citation>
    <scope>NUCLEOTIDE SEQUENCE [LARGE SCALE GENOMIC DNA]</scope>
    <source>
        <strain evidence="3 4">TBRC 0563</strain>
    </source>
</reference>
<dbReference type="EMBL" id="JBHLZP010000503">
    <property type="protein sequence ID" value="MFB9838362.1"/>
    <property type="molecule type" value="Genomic_DNA"/>
</dbReference>